<protein>
    <recommendedName>
        <fullName evidence="4">Probable multidrug resistance protein NorM</fullName>
    </recommendedName>
    <alternativeName>
        <fullName evidence="12">Multidrug-efflux transporter</fullName>
    </alternativeName>
</protein>
<sequence length="448" mass="49422">MKEYDMLKDNPGKSLLFFALPMILGNLFQQFYNMADSIIVGKFVSEEALAAVGASYSLTTVFIMIAIGGGIGSSVIISQYLGAKEYEKMKTSVYTALISFMILSLFMLIFGTVAKERLLLLLNTPANIFDDALLYLTIYFIGLPFLFMYNIFASVFNALGKSKIPLYLLLFSSVLNVILDLFMVLVLHMGVAGVAIATVIAQGISAVISYIILINTLKNYVTESKHIEKFNKSMLKKMIFVAVPSILQQSIVSIGMVLVQSVVNGFGSSVLAGYSAGTRIESICIVPMIATGNAISTFTAQNLGAGQLDRVREGYYSGYRIIVSFAAVIAVITAIFYRPIISIFLDVENGSLAFNTGIRYLKFIGYFFAFIGFKSITDGVLRGSGDMLLFTISNLVNLSIRVFVAFYFSPKWGVQAVWYAIPMGWAANYIISFSYYLTGRWSRKRIVT</sequence>
<dbReference type="InterPro" id="IPR050222">
    <property type="entry name" value="MATE_MdtK"/>
</dbReference>
<dbReference type="AlphaFoldDB" id="A0A974BIV1"/>
<dbReference type="Proteomes" id="UP000611629">
    <property type="component" value="Unassembled WGS sequence"/>
</dbReference>
<evidence type="ECO:0000256" key="12">
    <source>
        <dbReference type="ARBA" id="ARBA00031636"/>
    </source>
</evidence>
<feature type="transmembrane region" description="Helical" evidence="13">
    <location>
        <begin position="52"/>
        <end position="81"/>
    </location>
</feature>
<dbReference type="InterPro" id="IPR002528">
    <property type="entry name" value="MATE_fam"/>
</dbReference>
<feature type="transmembrane region" description="Helical" evidence="13">
    <location>
        <begin position="12"/>
        <end position="32"/>
    </location>
</feature>
<accession>A0A974BIV1</accession>
<comment type="subcellular location">
    <subcellularLocation>
        <location evidence="2">Cell membrane</location>
        <topology evidence="2">Multi-pass membrane protein</topology>
    </subcellularLocation>
</comment>
<keyword evidence="9 13" id="KW-1133">Transmembrane helix</keyword>
<evidence type="ECO:0000313" key="15">
    <source>
        <dbReference type="Proteomes" id="UP000611629"/>
    </source>
</evidence>
<comment type="function">
    <text evidence="1">Multidrug efflux pump.</text>
</comment>
<feature type="transmembrane region" description="Helical" evidence="13">
    <location>
        <begin position="416"/>
        <end position="437"/>
    </location>
</feature>
<feature type="transmembrane region" description="Helical" evidence="13">
    <location>
        <begin position="133"/>
        <end position="152"/>
    </location>
</feature>
<name>A0A974BIV1_SEDHY</name>
<proteinExistence type="inferred from homology"/>
<comment type="similarity">
    <text evidence="3">Belongs to the multi antimicrobial extrusion (MATE) (TC 2.A.66.1) family.</text>
</comment>
<dbReference type="GO" id="GO:0006811">
    <property type="term" value="P:monoatomic ion transport"/>
    <property type="evidence" value="ECO:0007669"/>
    <property type="project" value="UniProtKB-KW"/>
</dbReference>
<dbReference type="GO" id="GO:0042910">
    <property type="term" value="F:xenobiotic transmembrane transporter activity"/>
    <property type="evidence" value="ECO:0007669"/>
    <property type="project" value="InterPro"/>
</dbReference>
<evidence type="ECO:0000256" key="7">
    <source>
        <dbReference type="ARBA" id="ARBA00022475"/>
    </source>
</evidence>
<dbReference type="Pfam" id="PF01554">
    <property type="entry name" value="MatE"/>
    <property type="match status" value="2"/>
</dbReference>
<evidence type="ECO:0000256" key="5">
    <source>
        <dbReference type="ARBA" id="ARBA00022448"/>
    </source>
</evidence>
<reference evidence="14" key="1">
    <citation type="submission" date="2020-07" db="EMBL/GenBank/DDBJ databases">
        <title>Genomic analysis of a strain of Sedimentibacter Hydroxybenzoicus DSM7310.</title>
        <authorList>
            <person name="Ma S."/>
        </authorList>
    </citation>
    <scope>NUCLEOTIDE SEQUENCE</scope>
    <source>
        <strain evidence="14">DSM 7310</strain>
    </source>
</reference>
<dbReference type="PIRSF" id="PIRSF006603">
    <property type="entry name" value="DinF"/>
    <property type="match status" value="1"/>
</dbReference>
<comment type="caution">
    <text evidence="14">The sequence shown here is derived from an EMBL/GenBank/DDBJ whole genome shotgun (WGS) entry which is preliminary data.</text>
</comment>
<dbReference type="EMBL" id="JACBNQ010000005">
    <property type="protein sequence ID" value="NYB73983.1"/>
    <property type="molecule type" value="Genomic_DNA"/>
</dbReference>
<dbReference type="PANTHER" id="PTHR43298">
    <property type="entry name" value="MULTIDRUG RESISTANCE PROTEIN NORM-RELATED"/>
    <property type="match status" value="1"/>
</dbReference>
<keyword evidence="8 13" id="KW-0812">Transmembrane</keyword>
<keyword evidence="15" id="KW-1185">Reference proteome</keyword>
<dbReference type="PANTHER" id="PTHR43298:SF2">
    <property type="entry name" value="FMN_FAD EXPORTER YEEO-RELATED"/>
    <property type="match status" value="1"/>
</dbReference>
<evidence type="ECO:0000256" key="4">
    <source>
        <dbReference type="ARBA" id="ARBA00020268"/>
    </source>
</evidence>
<evidence type="ECO:0000256" key="11">
    <source>
        <dbReference type="ARBA" id="ARBA00023136"/>
    </source>
</evidence>
<dbReference type="GO" id="GO:0005886">
    <property type="term" value="C:plasma membrane"/>
    <property type="evidence" value="ECO:0007669"/>
    <property type="project" value="UniProtKB-SubCell"/>
</dbReference>
<evidence type="ECO:0000256" key="1">
    <source>
        <dbReference type="ARBA" id="ARBA00003408"/>
    </source>
</evidence>
<evidence type="ECO:0000256" key="10">
    <source>
        <dbReference type="ARBA" id="ARBA00023065"/>
    </source>
</evidence>
<evidence type="ECO:0000313" key="14">
    <source>
        <dbReference type="EMBL" id="NYB73983.1"/>
    </source>
</evidence>
<feature type="transmembrane region" description="Helical" evidence="13">
    <location>
        <begin position="164"/>
        <end position="187"/>
    </location>
</feature>
<feature type="transmembrane region" description="Helical" evidence="13">
    <location>
        <begin position="93"/>
        <end position="113"/>
    </location>
</feature>
<feature type="transmembrane region" description="Helical" evidence="13">
    <location>
        <begin position="388"/>
        <end position="410"/>
    </location>
</feature>
<evidence type="ECO:0000256" key="6">
    <source>
        <dbReference type="ARBA" id="ARBA00022449"/>
    </source>
</evidence>
<feature type="transmembrane region" description="Helical" evidence="13">
    <location>
        <begin position="357"/>
        <end position="376"/>
    </location>
</feature>
<evidence type="ECO:0000256" key="8">
    <source>
        <dbReference type="ARBA" id="ARBA00022692"/>
    </source>
</evidence>
<keyword evidence="11 13" id="KW-0472">Membrane</keyword>
<keyword evidence="10" id="KW-0406">Ion transport</keyword>
<evidence type="ECO:0000256" key="2">
    <source>
        <dbReference type="ARBA" id="ARBA00004651"/>
    </source>
</evidence>
<feature type="transmembrane region" description="Helical" evidence="13">
    <location>
        <begin position="280"/>
        <end position="300"/>
    </location>
</feature>
<dbReference type="NCBIfam" id="TIGR00797">
    <property type="entry name" value="matE"/>
    <property type="match status" value="1"/>
</dbReference>
<evidence type="ECO:0000256" key="13">
    <source>
        <dbReference type="SAM" id="Phobius"/>
    </source>
</evidence>
<evidence type="ECO:0000256" key="9">
    <source>
        <dbReference type="ARBA" id="ARBA00022989"/>
    </source>
</evidence>
<dbReference type="RefSeq" id="WP_179237672.1">
    <property type="nucleotide sequence ID" value="NZ_JACBNQ010000005.1"/>
</dbReference>
<dbReference type="GO" id="GO:0015297">
    <property type="term" value="F:antiporter activity"/>
    <property type="evidence" value="ECO:0007669"/>
    <property type="project" value="UniProtKB-KW"/>
</dbReference>
<keyword evidence="5" id="KW-0813">Transport</keyword>
<dbReference type="InterPro" id="IPR048279">
    <property type="entry name" value="MdtK-like"/>
</dbReference>
<evidence type="ECO:0000256" key="3">
    <source>
        <dbReference type="ARBA" id="ARBA00010199"/>
    </source>
</evidence>
<keyword evidence="7" id="KW-1003">Cell membrane</keyword>
<feature type="transmembrane region" description="Helical" evidence="13">
    <location>
        <begin position="321"/>
        <end position="345"/>
    </location>
</feature>
<dbReference type="CDD" id="cd13138">
    <property type="entry name" value="MATE_yoeA_like"/>
    <property type="match status" value="1"/>
</dbReference>
<feature type="transmembrane region" description="Helical" evidence="13">
    <location>
        <begin position="238"/>
        <end position="260"/>
    </location>
</feature>
<feature type="transmembrane region" description="Helical" evidence="13">
    <location>
        <begin position="193"/>
        <end position="217"/>
    </location>
</feature>
<organism evidence="14 15">
    <name type="scientific">Sedimentibacter hydroxybenzoicus DSM 7310</name>
    <dbReference type="NCBI Taxonomy" id="1123245"/>
    <lineage>
        <taxon>Bacteria</taxon>
        <taxon>Bacillati</taxon>
        <taxon>Bacillota</taxon>
        <taxon>Tissierellia</taxon>
        <taxon>Sedimentibacter</taxon>
    </lineage>
</organism>
<gene>
    <name evidence="14" type="ORF">HZF24_07490</name>
</gene>
<keyword evidence="6" id="KW-0050">Antiport</keyword>